<reference evidence="3" key="1">
    <citation type="journal article" date="2021" name="bioRxiv">
        <title>Whole Genome Assembly and Annotation of Northern Wild Rice, Zizania palustris L., Supports a Whole Genome Duplication in the Zizania Genus.</title>
        <authorList>
            <person name="Haas M."/>
            <person name="Kono T."/>
            <person name="Macchietto M."/>
            <person name="Millas R."/>
            <person name="McGilp L."/>
            <person name="Shao M."/>
            <person name="Duquette J."/>
            <person name="Hirsch C.N."/>
            <person name="Kimball J."/>
        </authorList>
    </citation>
    <scope>NUCLEOTIDE SEQUENCE</scope>
    <source>
        <tissue evidence="3">Fresh leaf tissue</tissue>
    </source>
</reference>
<dbReference type="EMBL" id="JAAALK010000284">
    <property type="protein sequence ID" value="KAG8068799.1"/>
    <property type="molecule type" value="Genomic_DNA"/>
</dbReference>
<feature type="domain" description="MBD" evidence="2">
    <location>
        <begin position="1"/>
        <end position="52"/>
    </location>
</feature>
<dbReference type="GO" id="GO:0003677">
    <property type="term" value="F:DNA binding"/>
    <property type="evidence" value="ECO:0007669"/>
    <property type="project" value="InterPro"/>
</dbReference>
<accession>A0A8J5T533</accession>
<dbReference type="OrthoDB" id="10072024at2759"/>
<dbReference type="Pfam" id="PF01429">
    <property type="entry name" value="MBD"/>
    <property type="match status" value="1"/>
</dbReference>
<gene>
    <name evidence="3" type="ORF">GUJ93_ZPchr0005g14338</name>
</gene>
<feature type="compositionally biased region" description="Polar residues" evidence="1">
    <location>
        <begin position="85"/>
        <end position="100"/>
    </location>
</feature>
<dbReference type="PROSITE" id="PS50982">
    <property type="entry name" value="MBD"/>
    <property type="match status" value="1"/>
</dbReference>
<evidence type="ECO:0000313" key="4">
    <source>
        <dbReference type="Proteomes" id="UP000729402"/>
    </source>
</evidence>
<dbReference type="AlphaFoldDB" id="A0A8J5T533"/>
<organism evidence="3 4">
    <name type="scientific">Zizania palustris</name>
    <name type="common">Northern wild rice</name>
    <dbReference type="NCBI Taxonomy" id="103762"/>
    <lineage>
        <taxon>Eukaryota</taxon>
        <taxon>Viridiplantae</taxon>
        <taxon>Streptophyta</taxon>
        <taxon>Embryophyta</taxon>
        <taxon>Tracheophyta</taxon>
        <taxon>Spermatophyta</taxon>
        <taxon>Magnoliopsida</taxon>
        <taxon>Liliopsida</taxon>
        <taxon>Poales</taxon>
        <taxon>Poaceae</taxon>
        <taxon>BOP clade</taxon>
        <taxon>Oryzoideae</taxon>
        <taxon>Oryzeae</taxon>
        <taxon>Zizaniinae</taxon>
        <taxon>Zizania</taxon>
    </lineage>
</organism>
<evidence type="ECO:0000259" key="2">
    <source>
        <dbReference type="PROSITE" id="PS50982"/>
    </source>
</evidence>
<evidence type="ECO:0000313" key="3">
    <source>
        <dbReference type="EMBL" id="KAG8068799.1"/>
    </source>
</evidence>
<dbReference type="Proteomes" id="UP000729402">
    <property type="component" value="Unassembled WGS sequence"/>
</dbReference>
<reference evidence="3" key="2">
    <citation type="submission" date="2021-02" db="EMBL/GenBank/DDBJ databases">
        <authorList>
            <person name="Kimball J.A."/>
            <person name="Haas M.W."/>
            <person name="Macchietto M."/>
            <person name="Kono T."/>
            <person name="Duquette J."/>
            <person name="Shao M."/>
        </authorList>
    </citation>
    <scope>NUCLEOTIDE SEQUENCE</scope>
    <source>
        <tissue evidence="3">Fresh leaf tissue</tissue>
    </source>
</reference>
<proteinExistence type="predicted"/>
<protein>
    <recommendedName>
        <fullName evidence="2">MBD domain-containing protein</fullName>
    </recommendedName>
</protein>
<comment type="caution">
    <text evidence="3">The sequence shown here is derived from an EMBL/GenBank/DDBJ whole genome shotgun (WGS) entry which is preliminary data.</text>
</comment>
<feature type="region of interest" description="Disordered" evidence="1">
    <location>
        <begin position="74"/>
        <end position="100"/>
    </location>
</feature>
<dbReference type="InterPro" id="IPR001739">
    <property type="entry name" value="Methyl_CpG_DNA-bd"/>
</dbReference>
<evidence type="ECO:0000256" key="1">
    <source>
        <dbReference type="SAM" id="MobiDB-lite"/>
    </source>
</evidence>
<name>A0A8J5T533_ZIZPA</name>
<keyword evidence="4" id="KW-1185">Reference proteome</keyword>
<sequence>MRKDLSRMDTYYVMPNGKRARRHYDVEKFLKENPKYNDTMAPSSFSFSAPKIVKETVAMSAMWRSLRWKGARRRTRQVYKPTPISPSTAPVPSTGTLPTPKASSSAQSLYLAFYHMDNDVAEASPAATTRGVVTGAVRIGVPEGIVIGYSDSTITDDTIAPLGADARNPPAVANAPH</sequence>